<dbReference type="NCBIfam" id="TIGR01643">
    <property type="entry name" value="YD_repeat_2x"/>
    <property type="match status" value="1"/>
</dbReference>
<evidence type="ECO:0000313" key="3">
    <source>
        <dbReference type="Proteomes" id="UP000198282"/>
    </source>
</evidence>
<dbReference type="Gene3D" id="2.180.10.10">
    <property type="entry name" value="RHS repeat-associated core"/>
    <property type="match status" value="1"/>
</dbReference>
<dbReference type="AlphaFoldDB" id="A0A239H1Q7"/>
<keyword evidence="3" id="KW-1185">Reference proteome</keyword>
<feature type="compositionally biased region" description="Low complexity" evidence="1">
    <location>
        <begin position="574"/>
        <end position="583"/>
    </location>
</feature>
<evidence type="ECO:0000313" key="2">
    <source>
        <dbReference type="EMBL" id="SNS74194.1"/>
    </source>
</evidence>
<feature type="region of interest" description="Disordered" evidence="1">
    <location>
        <begin position="555"/>
        <end position="583"/>
    </location>
</feature>
<accession>A0A239H1Q7</accession>
<dbReference type="OrthoDB" id="582519at2"/>
<dbReference type="PANTHER" id="PTHR32305">
    <property type="match status" value="1"/>
</dbReference>
<dbReference type="Proteomes" id="UP000198282">
    <property type="component" value="Unassembled WGS sequence"/>
</dbReference>
<evidence type="ECO:0000256" key="1">
    <source>
        <dbReference type="SAM" id="MobiDB-lite"/>
    </source>
</evidence>
<organism evidence="2 3">
    <name type="scientific">Streptosporangium subroseum</name>
    <dbReference type="NCBI Taxonomy" id="106412"/>
    <lineage>
        <taxon>Bacteria</taxon>
        <taxon>Bacillati</taxon>
        <taxon>Actinomycetota</taxon>
        <taxon>Actinomycetes</taxon>
        <taxon>Streptosporangiales</taxon>
        <taxon>Streptosporangiaceae</taxon>
        <taxon>Streptosporangium</taxon>
    </lineage>
</organism>
<sequence>MLYYGLTRPDRPFPGLNKRLEIDYDALGRTTALWGPGEPRSGGTPTATVAYDVSASAAAKTTMRKLLSGTGTSAKYVTSYSYDDGLGRTRETQVASPAGGRIVAATVYDGRGLTRAATQPAYNAGAPGSGLLNPVLATLPQWTETLYDTLQRPTAVIERSLAAELRRTTTAYPGADRVEVTPPVGGKTATVMDAAGRTVKTEEWKDTVVHHDTAYGYNVSGQLAKVTDASGNVRTFTYDWLDRRTATTDPDAGTSTNGYDAMGRALWGIDGNGSKISYSYDDLGRRTAQWVGEVSTGTKAAEWTYDTLAKGQPTSATRYVGVNAYTDTVTGYDDSYRPTGTKLTIPTAEGALAGDYAFTAAYDRAGNPIEQAMPAAGGLAAETLALSYTDLGLPKALTSNYGGGATYVKDTLYSQTARLSERHYGANAQVKRSFTWDTVTGWLSRLTTTAKADTATPQIAQDDQVTYNSAGDITRILDAASAIPGTTPGQSECFTYDGLTRLSAAFTTTASSCATGPATGGIDPYNHSYTYDAVGNLTNLTDGTATATYTYPLRARRRCGPTRSPPSPAPAAPTPTATTTPVS</sequence>
<dbReference type="PANTHER" id="PTHR32305:SF17">
    <property type="entry name" value="TRNA NUCLEASE WAPA"/>
    <property type="match status" value="1"/>
</dbReference>
<dbReference type="Pfam" id="PF05593">
    <property type="entry name" value="RHS_repeat"/>
    <property type="match status" value="1"/>
</dbReference>
<protein>
    <submittedName>
        <fullName evidence="2">YD repeat-containing protein</fullName>
    </submittedName>
</protein>
<dbReference type="InterPro" id="IPR050708">
    <property type="entry name" value="T6SS_VgrG/RHS"/>
</dbReference>
<proteinExistence type="predicted"/>
<dbReference type="InterPro" id="IPR031325">
    <property type="entry name" value="RHS_repeat"/>
</dbReference>
<dbReference type="EMBL" id="FZOD01000015">
    <property type="protein sequence ID" value="SNS74194.1"/>
    <property type="molecule type" value="Genomic_DNA"/>
</dbReference>
<feature type="compositionally biased region" description="Pro residues" evidence="1">
    <location>
        <begin position="563"/>
        <end position="573"/>
    </location>
</feature>
<name>A0A239H1Q7_9ACTN</name>
<reference evidence="2 3" key="1">
    <citation type="submission" date="2017-06" db="EMBL/GenBank/DDBJ databases">
        <authorList>
            <person name="Kim H.J."/>
            <person name="Triplett B.A."/>
        </authorList>
    </citation>
    <scope>NUCLEOTIDE SEQUENCE [LARGE SCALE GENOMIC DNA]</scope>
    <source>
        <strain evidence="2 3">CGMCC 4.2132</strain>
    </source>
</reference>
<gene>
    <name evidence="2" type="ORF">SAMN05216276_101514</name>
</gene>
<dbReference type="InterPro" id="IPR006530">
    <property type="entry name" value="YD"/>
</dbReference>